<dbReference type="GO" id="GO:0006352">
    <property type="term" value="P:DNA-templated transcription initiation"/>
    <property type="evidence" value="ECO:0007669"/>
    <property type="project" value="InterPro"/>
</dbReference>
<comment type="similarity">
    <text evidence="1">Belongs to the sigma-70 factor family. ECF subfamily.</text>
</comment>
<reference evidence="8 9" key="1">
    <citation type="submission" date="2018-06" db="EMBL/GenBank/DDBJ databases">
        <authorList>
            <consortium name="Pathogen Informatics"/>
            <person name="Doyle S."/>
        </authorList>
    </citation>
    <scope>NUCLEOTIDE SEQUENCE [LARGE SCALE GENOMIC DNA]</scope>
    <source>
        <strain evidence="8 9">NCTC11088</strain>
    </source>
</reference>
<dbReference type="GO" id="GO:0016987">
    <property type="term" value="F:sigma factor activity"/>
    <property type="evidence" value="ECO:0007669"/>
    <property type="project" value="UniProtKB-KW"/>
</dbReference>
<dbReference type="Gene3D" id="1.10.10.10">
    <property type="entry name" value="Winged helix-like DNA-binding domain superfamily/Winged helix DNA-binding domain"/>
    <property type="match status" value="1"/>
</dbReference>
<evidence type="ECO:0000256" key="1">
    <source>
        <dbReference type="ARBA" id="ARBA00010641"/>
    </source>
</evidence>
<protein>
    <submittedName>
        <fullName evidence="8">RNA polymerase sigma factor sigM</fullName>
    </submittedName>
</protein>
<feature type="domain" description="RNA polymerase sigma-70 region 2" evidence="6">
    <location>
        <begin position="15"/>
        <end position="81"/>
    </location>
</feature>
<dbReference type="SUPFAM" id="SSF88946">
    <property type="entry name" value="Sigma2 domain of RNA polymerase sigma factors"/>
    <property type="match status" value="1"/>
</dbReference>
<dbReference type="Gene3D" id="1.10.1740.10">
    <property type="match status" value="1"/>
</dbReference>
<dbReference type="InterPro" id="IPR014284">
    <property type="entry name" value="RNA_pol_sigma-70_dom"/>
</dbReference>
<evidence type="ECO:0000313" key="9">
    <source>
        <dbReference type="Proteomes" id="UP000254777"/>
    </source>
</evidence>
<evidence type="ECO:0000313" key="8">
    <source>
        <dbReference type="EMBL" id="SUB74672.1"/>
    </source>
</evidence>
<dbReference type="InterPro" id="IPR013325">
    <property type="entry name" value="RNA_pol_sigma_r2"/>
</dbReference>
<name>A0A379DAQ8_9FIRM</name>
<dbReference type="InterPro" id="IPR039425">
    <property type="entry name" value="RNA_pol_sigma-70-like"/>
</dbReference>
<dbReference type="InterPro" id="IPR007627">
    <property type="entry name" value="RNA_pol_sigma70_r2"/>
</dbReference>
<dbReference type="Proteomes" id="UP000254777">
    <property type="component" value="Unassembled WGS sequence"/>
</dbReference>
<dbReference type="InterPro" id="IPR036388">
    <property type="entry name" value="WH-like_DNA-bd_sf"/>
</dbReference>
<keyword evidence="2" id="KW-0805">Transcription regulation</keyword>
<evidence type="ECO:0000256" key="5">
    <source>
        <dbReference type="ARBA" id="ARBA00023163"/>
    </source>
</evidence>
<dbReference type="GO" id="GO:0003677">
    <property type="term" value="F:DNA binding"/>
    <property type="evidence" value="ECO:0007669"/>
    <property type="project" value="UniProtKB-KW"/>
</dbReference>
<keyword evidence="5" id="KW-0804">Transcription</keyword>
<sequence>MTDSESFKSIDSEQLYEIYFDRIYKFVSHRILHKEDAEDLSAEVFMRLSEKLNSYDSTKGTLDTWVFRITRNMITDYYRKSNVKETCSIYDFANFIKFEKHVEENIEKQEEYEYLEKAVRSLSDKEQEIISMKFGAGLGNKEISELMDIGYSNVTVILHRAIKKIRKRLEEYYGE</sequence>
<dbReference type="EMBL" id="UGTH01000001">
    <property type="protein sequence ID" value="SUB74672.1"/>
    <property type="molecule type" value="Genomic_DNA"/>
</dbReference>
<evidence type="ECO:0000256" key="4">
    <source>
        <dbReference type="ARBA" id="ARBA00023125"/>
    </source>
</evidence>
<evidence type="ECO:0000256" key="3">
    <source>
        <dbReference type="ARBA" id="ARBA00023082"/>
    </source>
</evidence>
<dbReference type="AlphaFoldDB" id="A0A379DAQ8"/>
<proteinExistence type="inferred from homology"/>
<evidence type="ECO:0000256" key="2">
    <source>
        <dbReference type="ARBA" id="ARBA00023015"/>
    </source>
</evidence>
<dbReference type="PANTHER" id="PTHR43133:SF8">
    <property type="entry name" value="RNA POLYMERASE SIGMA FACTOR HI_1459-RELATED"/>
    <property type="match status" value="1"/>
</dbReference>
<dbReference type="SUPFAM" id="SSF88659">
    <property type="entry name" value="Sigma3 and sigma4 domains of RNA polymerase sigma factors"/>
    <property type="match status" value="1"/>
</dbReference>
<dbReference type="InterPro" id="IPR013249">
    <property type="entry name" value="RNA_pol_sigma70_r4_t2"/>
</dbReference>
<feature type="domain" description="RNA polymerase sigma factor 70 region 4 type 2" evidence="7">
    <location>
        <begin position="113"/>
        <end position="165"/>
    </location>
</feature>
<dbReference type="Pfam" id="PF04542">
    <property type="entry name" value="Sigma70_r2"/>
    <property type="match status" value="1"/>
</dbReference>
<evidence type="ECO:0000259" key="6">
    <source>
        <dbReference type="Pfam" id="PF04542"/>
    </source>
</evidence>
<dbReference type="NCBIfam" id="TIGR02937">
    <property type="entry name" value="sigma70-ECF"/>
    <property type="match status" value="1"/>
</dbReference>
<dbReference type="Pfam" id="PF08281">
    <property type="entry name" value="Sigma70_r4_2"/>
    <property type="match status" value="1"/>
</dbReference>
<evidence type="ECO:0000259" key="7">
    <source>
        <dbReference type="Pfam" id="PF08281"/>
    </source>
</evidence>
<keyword evidence="3" id="KW-0731">Sigma factor</keyword>
<dbReference type="RefSeq" id="WP_004821953.1">
    <property type="nucleotide sequence ID" value="NZ_UGTH01000001.1"/>
</dbReference>
<gene>
    <name evidence="8" type="primary">sigM</name>
    <name evidence="8" type="ORF">NCTC11088_00425</name>
</gene>
<dbReference type="CDD" id="cd06171">
    <property type="entry name" value="Sigma70_r4"/>
    <property type="match status" value="1"/>
</dbReference>
<organism evidence="8 9">
    <name type="scientific">Peptoniphilus indolicus</name>
    <dbReference type="NCBI Taxonomy" id="33030"/>
    <lineage>
        <taxon>Bacteria</taxon>
        <taxon>Bacillati</taxon>
        <taxon>Bacillota</taxon>
        <taxon>Tissierellia</taxon>
        <taxon>Tissierellales</taxon>
        <taxon>Peptoniphilaceae</taxon>
        <taxon>Peptoniphilus</taxon>
    </lineage>
</organism>
<accession>A0A379DAQ8</accession>
<dbReference type="PANTHER" id="PTHR43133">
    <property type="entry name" value="RNA POLYMERASE ECF-TYPE SIGMA FACTO"/>
    <property type="match status" value="1"/>
</dbReference>
<dbReference type="InterPro" id="IPR013324">
    <property type="entry name" value="RNA_pol_sigma_r3/r4-like"/>
</dbReference>
<keyword evidence="4" id="KW-0238">DNA-binding</keyword>